<dbReference type="EMBL" id="JAPUBN010000011">
    <property type="protein sequence ID" value="MCZ2720914.1"/>
    <property type="molecule type" value="Genomic_DNA"/>
</dbReference>
<comment type="caution">
    <text evidence="5">The sequence shown here is derived from an EMBL/GenBank/DDBJ whole genome shotgun (WGS) entry which is preliminary data.</text>
</comment>
<sequence>MLKKVLSSRLFKDQFDRRSALSMIGMTALTVGLFSGTVQAATTIKWAHVYEVGSPYHQAALWAAEEMATKTDGRVSIKVFPASSLGKEVELNEALNFGTVDMIYTGAIFAGSSYKPLALSGLPFVIRNYDHWKKYRDSELFDGIKQGYEKTTGHDITGFTYYGARHVTSNKPINSPEDMEGMKIRVPNAPMFLMFPKAVNANASPLAFSEVYLALQQGLVDAQENPLPTIKFKKFYEVQKYINLTGHMTNSLVTVVSSMTKNRLSKEDYALLDEVSVKAAARASDDINEAEENLAQWFRDQGLQVVEVDKKPFQDKVNSYLNSIDSGFSKEHLSGISAL</sequence>
<dbReference type="NCBIfam" id="NF037995">
    <property type="entry name" value="TRAP_S1"/>
    <property type="match status" value="1"/>
</dbReference>
<dbReference type="PANTHER" id="PTHR33376">
    <property type="match status" value="1"/>
</dbReference>
<proteinExistence type="inferred from homology"/>
<name>A0ABT4JTI9_9GAMM</name>
<dbReference type="PANTHER" id="PTHR33376:SF4">
    <property type="entry name" value="SIALIC ACID-BINDING PERIPLASMIC PROTEIN SIAP"/>
    <property type="match status" value="1"/>
</dbReference>
<evidence type="ECO:0000313" key="5">
    <source>
        <dbReference type="EMBL" id="MCZ2720914.1"/>
    </source>
</evidence>
<dbReference type="PIRSF" id="PIRSF006470">
    <property type="entry name" value="DctB"/>
    <property type="match status" value="1"/>
</dbReference>
<dbReference type="RefSeq" id="WP_269123181.1">
    <property type="nucleotide sequence ID" value="NZ_JAPUBN010000011.1"/>
</dbReference>
<comment type="subcellular location">
    <subcellularLocation>
        <location evidence="1">Cell envelope</location>
    </subcellularLocation>
</comment>
<organism evidence="5 6">
    <name type="scientific">Marinomonas phaeophyticola</name>
    <dbReference type="NCBI Taxonomy" id="3004091"/>
    <lineage>
        <taxon>Bacteria</taxon>
        <taxon>Pseudomonadati</taxon>
        <taxon>Pseudomonadota</taxon>
        <taxon>Gammaproteobacteria</taxon>
        <taxon>Oceanospirillales</taxon>
        <taxon>Oceanospirillaceae</taxon>
        <taxon>Marinomonas</taxon>
    </lineage>
</organism>
<evidence type="ECO:0000313" key="6">
    <source>
        <dbReference type="Proteomes" id="UP001149719"/>
    </source>
</evidence>
<dbReference type="Pfam" id="PF03480">
    <property type="entry name" value="DctP"/>
    <property type="match status" value="1"/>
</dbReference>
<dbReference type="Gene3D" id="3.40.190.170">
    <property type="entry name" value="Bacterial extracellular solute-binding protein, family 7"/>
    <property type="match status" value="1"/>
</dbReference>
<keyword evidence="4" id="KW-0732">Signal</keyword>
<dbReference type="NCBIfam" id="TIGR00787">
    <property type="entry name" value="dctP"/>
    <property type="match status" value="1"/>
</dbReference>
<evidence type="ECO:0000256" key="4">
    <source>
        <dbReference type="ARBA" id="ARBA00022729"/>
    </source>
</evidence>
<dbReference type="SUPFAM" id="SSF53850">
    <property type="entry name" value="Periplasmic binding protein-like II"/>
    <property type="match status" value="1"/>
</dbReference>
<evidence type="ECO:0000256" key="1">
    <source>
        <dbReference type="ARBA" id="ARBA00004196"/>
    </source>
</evidence>
<dbReference type="InterPro" id="IPR018389">
    <property type="entry name" value="DctP_fam"/>
</dbReference>
<comment type="similarity">
    <text evidence="2">Belongs to the bacterial solute-binding protein 7 family.</text>
</comment>
<reference evidence="5" key="1">
    <citation type="submission" date="2022-12" db="EMBL/GenBank/DDBJ databases">
        <title>Marinomonas 15G1-11 sp. nov, isolated from marine algae.</title>
        <authorList>
            <person name="Butt M."/>
            <person name="Choi D.G."/>
            <person name="Kim J.M."/>
            <person name="Lee J.K."/>
            <person name="Baek J.H."/>
            <person name="Jeon C.O."/>
        </authorList>
    </citation>
    <scope>NUCLEOTIDE SEQUENCE</scope>
    <source>
        <strain evidence="5">15G1-11</strain>
    </source>
</reference>
<keyword evidence="6" id="KW-1185">Reference proteome</keyword>
<evidence type="ECO:0000256" key="3">
    <source>
        <dbReference type="ARBA" id="ARBA00022448"/>
    </source>
</evidence>
<evidence type="ECO:0000256" key="2">
    <source>
        <dbReference type="ARBA" id="ARBA00009023"/>
    </source>
</evidence>
<keyword evidence="3" id="KW-0813">Transport</keyword>
<dbReference type="CDD" id="cd13672">
    <property type="entry name" value="PBP2_TRAP_Siap"/>
    <property type="match status" value="1"/>
</dbReference>
<protein>
    <submittedName>
        <fullName evidence="5">Sialic acid TRAP transporter substrate-binding protein SiaP</fullName>
    </submittedName>
</protein>
<dbReference type="Proteomes" id="UP001149719">
    <property type="component" value="Unassembled WGS sequence"/>
</dbReference>
<dbReference type="InterPro" id="IPR038404">
    <property type="entry name" value="TRAP_DctP_sf"/>
</dbReference>
<dbReference type="InterPro" id="IPR004682">
    <property type="entry name" value="TRAP_DctP"/>
</dbReference>
<accession>A0ABT4JTI9</accession>
<gene>
    <name evidence="5" type="ORF">O1D97_04450</name>
</gene>